<organism evidence="2 3">
    <name type="scientific">Wansuia hejianensis</name>
    <dbReference type="NCBI Taxonomy" id="2763667"/>
    <lineage>
        <taxon>Bacteria</taxon>
        <taxon>Bacillati</taxon>
        <taxon>Bacillota</taxon>
        <taxon>Clostridia</taxon>
        <taxon>Lachnospirales</taxon>
        <taxon>Lachnospiraceae</taxon>
        <taxon>Wansuia</taxon>
    </lineage>
</organism>
<name>A0A926EZC7_9FIRM</name>
<dbReference type="EMBL" id="JACRTK010000002">
    <property type="protein sequence ID" value="MBC8590436.1"/>
    <property type="molecule type" value="Genomic_DNA"/>
</dbReference>
<reference evidence="2 3" key="1">
    <citation type="submission" date="2020-08" db="EMBL/GenBank/DDBJ databases">
        <title>Genome public.</title>
        <authorList>
            <person name="Liu C."/>
            <person name="Sun Q."/>
        </authorList>
    </citation>
    <scope>NUCLEOTIDE SEQUENCE [LARGE SCALE GENOMIC DNA]</scope>
    <source>
        <strain evidence="2 3">NSJ-26</strain>
    </source>
</reference>
<sequence length="125" mass="14918">MFLFFYDLFILLFLISLIAYIVIVLKEKVYIKKNIILIDNKNLTQEDIDKIEIKEFILNDKIIRAGDEIRVITKENKTFRGILIGAKMKNKTIHIITYKDEVLELNIDNLLKLRIISKYGRFFNY</sequence>
<dbReference type="AlphaFoldDB" id="A0A926EZC7"/>
<keyword evidence="1" id="KW-0472">Membrane</keyword>
<dbReference type="Proteomes" id="UP000601522">
    <property type="component" value="Unassembled WGS sequence"/>
</dbReference>
<keyword evidence="1" id="KW-1133">Transmembrane helix</keyword>
<evidence type="ECO:0000313" key="2">
    <source>
        <dbReference type="EMBL" id="MBC8590436.1"/>
    </source>
</evidence>
<dbReference type="RefSeq" id="WP_249323280.1">
    <property type="nucleotide sequence ID" value="NZ_JACRTK010000002.1"/>
</dbReference>
<feature type="transmembrane region" description="Helical" evidence="1">
    <location>
        <begin position="6"/>
        <end position="25"/>
    </location>
</feature>
<proteinExistence type="predicted"/>
<gene>
    <name evidence="2" type="ORF">H8689_04755</name>
</gene>
<keyword evidence="3" id="KW-1185">Reference proteome</keyword>
<protein>
    <submittedName>
        <fullName evidence="2">Uncharacterized protein</fullName>
    </submittedName>
</protein>
<evidence type="ECO:0000313" key="3">
    <source>
        <dbReference type="Proteomes" id="UP000601522"/>
    </source>
</evidence>
<comment type="caution">
    <text evidence="2">The sequence shown here is derived from an EMBL/GenBank/DDBJ whole genome shotgun (WGS) entry which is preliminary data.</text>
</comment>
<evidence type="ECO:0000256" key="1">
    <source>
        <dbReference type="SAM" id="Phobius"/>
    </source>
</evidence>
<accession>A0A926EZC7</accession>
<keyword evidence="1" id="KW-0812">Transmembrane</keyword>